<accession>A0A2U2ALZ3</accession>
<protein>
    <submittedName>
        <fullName evidence="2">Uncharacterized protein</fullName>
    </submittedName>
</protein>
<gene>
    <name evidence="2" type="ORF">DC082_01480</name>
</gene>
<evidence type="ECO:0000313" key="3">
    <source>
        <dbReference type="Proteomes" id="UP000244948"/>
    </source>
</evidence>
<feature type="transmembrane region" description="Helical" evidence="1">
    <location>
        <begin position="6"/>
        <end position="30"/>
    </location>
</feature>
<comment type="caution">
    <text evidence="2">The sequence shown here is derived from an EMBL/GenBank/DDBJ whole genome shotgun (WGS) entry which is preliminary data.</text>
</comment>
<dbReference type="EMBL" id="QEWR01000002">
    <property type="protein sequence ID" value="PWD84243.1"/>
    <property type="molecule type" value="Genomic_DNA"/>
</dbReference>
<reference evidence="2 3" key="1">
    <citation type="journal article" date="2018" name="Genome Announc.">
        <title>Ignatzschineria cameli sp. nov., isolated from necrotic foot tissue of dromedaries (Camelus dromedarius) and associated maggots (Wohlfahrtia species) in Dubai.</title>
        <authorList>
            <person name="Tsang C.C."/>
            <person name="Tang J.Y."/>
            <person name="Fong J.Y."/>
            <person name="Kinne J."/>
            <person name="Lee H.H."/>
            <person name="Joseph M."/>
            <person name="Jose S."/>
            <person name="Schuster R.K."/>
            <person name="Tang Y."/>
            <person name="Sivakumar S."/>
            <person name="Chen J.H."/>
            <person name="Teng J.L."/>
            <person name="Lau S.K."/>
            <person name="Wernery U."/>
            <person name="Woo P.C."/>
        </authorList>
    </citation>
    <scope>NUCLEOTIDE SEQUENCE [LARGE SCALE GENOMIC DNA]</scope>
    <source>
        <strain evidence="2 3">KCTC 22643</strain>
    </source>
</reference>
<sequence>MGASAAAGGFIIVIFIAILGFLLFLGLWIYRRRYLRGSREISKLKLFGINLSMVITVFPAVMLLWTIFVTEITDLIAEKRALEELNERYFQVKENLNFGEIVIPAQSWINLDSPTDYPLESLKDIRQGIDSVRFSTPQGIHQIETSAFEFNYRGIGLELAEAYQYEKDGEIHHCEKGWIVMLNYPEGIDWHTRYRAENDQWFNPSTWKIDNCFEMTNGVAVFGVGEYGLYLLDRY</sequence>
<dbReference type="Proteomes" id="UP000244948">
    <property type="component" value="Unassembled WGS sequence"/>
</dbReference>
<evidence type="ECO:0000256" key="1">
    <source>
        <dbReference type="SAM" id="Phobius"/>
    </source>
</evidence>
<keyword evidence="3" id="KW-1185">Reference proteome</keyword>
<keyword evidence="1" id="KW-1133">Transmembrane helix</keyword>
<dbReference type="AlphaFoldDB" id="A0A2U2ALZ3"/>
<name>A0A2U2ALZ3_9GAMM</name>
<feature type="transmembrane region" description="Helical" evidence="1">
    <location>
        <begin position="51"/>
        <end position="70"/>
    </location>
</feature>
<evidence type="ECO:0000313" key="2">
    <source>
        <dbReference type="EMBL" id="PWD84243.1"/>
    </source>
</evidence>
<organism evidence="2 3">
    <name type="scientific">Ignatzschineria indica</name>
    <dbReference type="NCBI Taxonomy" id="472583"/>
    <lineage>
        <taxon>Bacteria</taxon>
        <taxon>Pseudomonadati</taxon>
        <taxon>Pseudomonadota</taxon>
        <taxon>Gammaproteobacteria</taxon>
        <taxon>Cardiobacteriales</taxon>
        <taxon>Ignatzschineriaceae</taxon>
        <taxon>Ignatzschineria</taxon>
    </lineage>
</organism>
<keyword evidence="1" id="KW-0812">Transmembrane</keyword>
<keyword evidence="1" id="KW-0472">Membrane</keyword>
<dbReference type="RefSeq" id="WP_109235445.1">
    <property type="nucleotide sequence ID" value="NZ_BMXZ01000001.1"/>
</dbReference>
<proteinExistence type="predicted"/>